<dbReference type="KEGG" id="cmt:CCM_09421"/>
<feature type="signal peptide" evidence="8">
    <location>
        <begin position="1"/>
        <end position="31"/>
    </location>
</feature>
<keyword evidence="5" id="KW-0472">Membrane</keyword>
<dbReference type="EMBL" id="JH126407">
    <property type="protein sequence ID" value="EGX87799.1"/>
    <property type="molecule type" value="Genomic_DNA"/>
</dbReference>
<dbReference type="PANTHER" id="PTHR12383">
    <property type="entry name" value="PROTEASE FAMILY S26 MITOCHONDRIAL INNER MEMBRANE PROTEASE-RELATED"/>
    <property type="match status" value="1"/>
</dbReference>
<dbReference type="SUPFAM" id="SSF51306">
    <property type="entry name" value="LexA/Signal peptidase"/>
    <property type="match status" value="1"/>
</dbReference>
<dbReference type="PROSITE" id="PS00760">
    <property type="entry name" value="SPASE_I_2"/>
    <property type="match status" value="1"/>
</dbReference>
<keyword evidence="10" id="KW-0645">Protease</keyword>
<protein>
    <submittedName>
        <fullName evidence="10">Mitochondrial inner membrane protease subunit 1, putative</fullName>
    </submittedName>
</protein>
<dbReference type="InterPro" id="IPR036286">
    <property type="entry name" value="LexA/Signal_pep-like_sf"/>
</dbReference>
<dbReference type="InterPro" id="IPR000223">
    <property type="entry name" value="Pept_S26A_signal_pept_1"/>
</dbReference>
<proteinExistence type="inferred from homology"/>
<reference evidence="10 11" key="1">
    <citation type="journal article" date="2011" name="Genome Biol.">
        <title>Genome sequence of the insect pathogenic fungus Cordyceps militaris, a valued traditional Chinese medicine.</title>
        <authorList>
            <person name="Zheng P."/>
            <person name="Xia Y."/>
            <person name="Xiao G."/>
            <person name="Xiong C."/>
            <person name="Hu X."/>
            <person name="Zhang S."/>
            <person name="Zheng H."/>
            <person name="Huang Y."/>
            <person name="Zhou Y."/>
            <person name="Wang S."/>
            <person name="Zhao G.P."/>
            <person name="Liu X."/>
            <person name="St Leger R.J."/>
            <person name="Wang C."/>
        </authorList>
    </citation>
    <scope>NUCLEOTIDE SEQUENCE [LARGE SCALE GENOMIC DNA]</scope>
    <source>
        <strain evidence="10 11">CM01</strain>
    </source>
</reference>
<dbReference type="PANTHER" id="PTHR12383:SF16">
    <property type="entry name" value="MITOCHONDRIAL INNER MEMBRANE PROTEASE SUBUNIT 1"/>
    <property type="match status" value="1"/>
</dbReference>
<dbReference type="OrthoDB" id="308440at2759"/>
<keyword evidence="3" id="KW-0378">Hydrolase</keyword>
<evidence type="ECO:0000256" key="3">
    <source>
        <dbReference type="ARBA" id="ARBA00022801"/>
    </source>
</evidence>
<name>G3JU92_CORMM</name>
<sequence>MASRFLQRPSVRISVGMTKLWFAWHLVATHGFQVDPADGPSMLPTFSTYGDWIGTDKRFRYGRGVRIGDLVLYQMPYAAHDMGVKRVTGLPGDYVSVGTPGQPGQEIMIQIPDGHCWIVGDNLVASRDSRTFGPLPLALIQGKVVAKVLPWNERQWFENPLQRVEQ</sequence>
<dbReference type="InterPro" id="IPR052064">
    <property type="entry name" value="Mito_IMP1_subunit"/>
</dbReference>
<dbReference type="GO" id="GO:0006627">
    <property type="term" value="P:protein processing involved in protein targeting to mitochondrion"/>
    <property type="evidence" value="ECO:0007669"/>
    <property type="project" value="TreeGrafter"/>
</dbReference>
<evidence type="ECO:0000259" key="9">
    <source>
        <dbReference type="Pfam" id="PF10502"/>
    </source>
</evidence>
<feature type="active site" evidence="7">
    <location>
        <position position="85"/>
    </location>
</feature>
<dbReference type="InterPro" id="IPR019533">
    <property type="entry name" value="Peptidase_S26"/>
</dbReference>
<dbReference type="OMA" id="LCKGPSM"/>
<dbReference type="GO" id="GO:0006465">
    <property type="term" value="P:signal peptide processing"/>
    <property type="evidence" value="ECO:0007669"/>
    <property type="project" value="InterPro"/>
</dbReference>
<dbReference type="HOGENOM" id="CLU_028723_4_3_1"/>
<evidence type="ECO:0000256" key="1">
    <source>
        <dbReference type="ARBA" id="ARBA00004273"/>
    </source>
</evidence>
<keyword evidence="11" id="KW-1185">Reference proteome</keyword>
<gene>
    <name evidence="10" type="ORF">CCM_09421</name>
</gene>
<dbReference type="PRINTS" id="PR00727">
    <property type="entry name" value="LEADERPTASE"/>
</dbReference>
<evidence type="ECO:0000256" key="2">
    <source>
        <dbReference type="ARBA" id="ARBA00022792"/>
    </source>
</evidence>
<dbReference type="RefSeq" id="XP_006674618.1">
    <property type="nucleotide sequence ID" value="XM_006674555.1"/>
</dbReference>
<feature type="domain" description="Peptidase S26" evidence="9">
    <location>
        <begin position="110"/>
        <end position="147"/>
    </location>
</feature>
<accession>G3JU92</accession>
<dbReference type="GeneID" id="18171424"/>
<feature type="chain" id="PRO_5003446519" evidence="8">
    <location>
        <begin position="32"/>
        <end position="166"/>
    </location>
</feature>
<evidence type="ECO:0000313" key="11">
    <source>
        <dbReference type="Proteomes" id="UP000001610"/>
    </source>
</evidence>
<keyword evidence="2" id="KW-0999">Mitochondrion inner membrane</keyword>
<dbReference type="FunCoup" id="G3JU92">
    <property type="interactions" value="363"/>
</dbReference>
<dbReference type="CDD" id="cd06530">
    <property type="entry name" value="S26_SPase_I"/>
    <property type="match status" value="1"/>
</dbReference>
<evidence type="ECO:0000256" key="4">
    <source>
        <dbReference type="ARBA" id="ARBA00023128"/>
    </source>
</evidence>
<evidence type="ECO:0000256" key="8">
    <source>
        <dbReference type="SAM" id="SignalP"/>
    </source>
</evidence>
<keyword evidence="8" id="KW-0732">Signal</keyword>
<feature type="active site" evidence="7">
    <location>
        <position position="41"/>
    </location>
</feature>
<feature type="domain" description="Peptidase S26" evidence="9">
    <location>
        <begin position="27"/>
        <end position="97"/>
    </location>
</feature>
<dbReference type="InParanoid" id="G3JU92"/>
<dbReference type="Pfam" id="PF10502">
    <property type="entry name" value="Peptidase_S26"/>
    <property type="match status" value="2"/>
</dbReference>
<dbReference type="GO" id="GO:0004252">
    <property type="term" value="F:serine-type endopeptidase activity"/>
    <property type="evidence" value="ECO:0007669"/>
    <property type="project" value="InterPro"/>
</dbReference>
<keyword evidence="4" id="KW-0496">Mitochondrion</keyword>
<comment type="subcellular location">
    <subcellularLocation>
        <location evidence="1">Mitochondrion inner membrane</location>
    </subcellularLocation>
</comment>
<evidence type="ECO:0000256" key="7">
    <source>
        <dbReference type="PIRSR" id="PIRSR600223-1"/>
    </source>
</evidence>
<dbReference type="Gene3D" id="2.10.109.10">
    <property type="entry name" value="Umud Fragment, subunit A"/>
    <property type="match status" value="1"/>
</dbReference>
<dbReference type="InterPro" id="IPR019757">
    <property type="entry name" value="Pept_S26A_signal_pept_1_Lys-AS"/>
</dbReference>
<dbReference type="STRING" id="983644.G3JU92"/>
<dbReference type="VEuPathDB" id="FungiDB:CCM_09421"/>
<evidence type="ECO:0000313" key="10">
    <source>
        <dbReference type="EMBL" id="EGX87799.1"/>
    </source>
</evidence>
<comment type="similarity">
    <text evidence="6">Belongs to the peptidase S26 family. IMP1 subfamily.</text>
</comment>
<evidence type="ECO:0000256" key="6">
    <source>
        <dbReference type="ARBA" id="ARBA00038445"/>
    </source>
</evidence>
<dbReference type="eggNOG" id="KOG0171">
    <property type="taxonomic scope" value="Eukaryota"/>
</dbReference>
<dbReference type="Proteomes" id="UP000001610">
    <property type="component" value="Unassembled WGS sequence"/>
</dbReference>
<organism evidence="10 11">
    <name type="scientific">Cordyceps militaris (strain CM01)</name>
    <name type="common">Caterpillar fungus</name>
    <dbReference type="NCBI Taxonomy" id="983644"/>
    <lineage>
        <taxon>Eukaryota</taxon>
        <taxon>Fungi</taxon>
        <taxon>Dikarya</taxon>
        <taxon>Ascomycota</taxon>
        <taxon>Pezizomycotina</taxon>
        <taxon>Sordariomycetes</taxon>
        <taxon>Hypocreomycetidae</taxon>
        <taxon>Hypocreales</taxon>
        <taxon>Cordycipitaceae</taxon>
        <taxon>Cordyceps</taxon>
    </lineage>
</organism>
<dbReference type="AlphaFoldDB" id="G3JU92"/>
<evidence type="ECO:0000256" key="5">
    <source>
        <dbReference type="ARBA" id="ARBA00023136"/>
    </source>
</evidence>
<dbReference type="GO" id="GO:0042720">
    <property type="term" value="C:mitochondrial inner membrane peptidase complex"/>
    <property type="evidence" value="ECO:0007669"/>
    <property type="project" value="TreeGrafter"/>
</dbReference>